<name>A0A165EI98_9MICO</name>
<reference evidence="3 5" key="3">
    <citation type="submission" date="2020-12" db="EMBL/GenBank/DDBJ databases">
        <title>FDA dAtabase for Regulatory Grade micrObial Sequences (FDA-ARGOS): Supporting development and validation of Infectious Disease Dx tests.</title>
        <authorList>
            <person name="Sproer C."/>
            <person name="Gronow S."/>
            <person name="Severitt S."/>
            <person name="Schroder I."/>
            <person name="Tallon L."/>
            <person name="Sadzewicz L."/>
            <person name="Zhao X."/>
            <person name="Boylan J."/>
            <person name="Ott S."/>
            <person name="Bowen H."/>
            <person name="Vavikolanu K."/>
            <person name="Mehta A."/>
            <person name="Aluvathingal J."/>
            <person name="Nadendla S."/>
            <person name="Lowell S."/>
            <person name="Myers T."/>
            <person name="Yan Y."/>
            <person name="Sichtig H."/>
        </authorList>
    </citation>
    <scope>NUCLEOTIDE SEQUENCE [LARGE SCALE GENOMIC DNA]</scope>
    <source>
        <strain evidence="3 5">FDAARGOS_902</strain>
    </source>
</reference>
<dbReference type="AlphaFoldDB" id="A0A165EI98"/>
<dbReference type="KEGG" id="bcau:I6G59_05015"/>
<keyword evidence="1" id="KW-1133">Transmembrane helix</keyword>
<accession>A0A165EI98</accession>
<sequence length="218" mass="23072">MGVKPEMRGRRARRGAAAAVFATFLALTSHILGGGSMPTLMGIAVPLALSALVCVLLAGRKLSLPRLSVSVGISQTLFHSLFSVFTPTHTMTGPMTALDRQAMQHAGMGHDPGSAMASMPSMGGSGAMMHSHASPQMMLMHIIAGIVTIAVIYWAEALPARLSEFARRVIDAIVPVLVTIRPLPERPRLTVAITVLAPHALTILRSPVLRRGPPHPAF</sequence>
<evidence type="ECO:0000313" key="3">
    <source>
        <dbReference type="EMBL" id="QPS34679.1"/>
    </source>
</evidence>
<dbReference type="EMBL" id="LQQR01000001">
    <property type="protein sequence ID" value="KZE24469.1"/>
    <property type="molecule type" value="Genomic_DNA"/>
</dbReference>
<dbReference type="STRING" id="33889.AVW13_00060"/>
<feature type="transmembrane region" description="Helical" evidence="1">
    <location>
        <begin position="138"/>
        <end position="155"/>
    </location>
</feature>
<evidence type="ECO:0000313" key="4">
    <source>
        <dbReference type="Proteomes" id="UP000076612"/>
    </source>
</evidence>
<reference evidence="4" key="1">
    <citation type="submission" date="2016-01" db="EMBL/GenBank/DDBJ databases">
        <title>Draft genome of Chromobacterium sp. F49.</title>
        <authorList>
            <person name="Hong K.W."/>
        </authorList>
    </citation>
    <scope>NUCLEOTIDE SEQUENCE [LARGE SCALE GENOMIC DNA]</scope>
    <source>
        <strain evidence="4">M40</strain>
    </source>
</reference>
<proteinExistence type="predicted"/>
<gene>
    <name evidence="2" type="ORF">AVW13_00060</name>
    <name evidence="3" type="ORF">I6G59_05015</name>
</gene>
<protein>
    <submittedName>
        <fullName evidence="3">Uncharacterized protein</fullName>
    </submittedName>
</protein>
<evidence type="ECO:0000313" key="2">
    <source>
        <dbReference type="EMBL" id="KZE24469.1"/>
    </source>
</evidence>
<keyword evidence="1" id="KW-0812">Transmembrane</keyword>
<evidence type="ECO:0000313" key="5">
    <source>
        <dbReference type="Proteomes" id="UP000594979"/>
    </source>
</evidence>
<dbReference type="Proteomes" id="UP000076612">
    <property type="component" value="Unassembled WGS sequence"/>
</dbReference>
<feature type="transmembrane region" description="Helical" evidence="1">
    <location>
        <begin position="39"/>
        <end position="58"/>
    </location>
</feature>
<dbReference type="EMBL" id="CP065682">
    <property type="protein sequence ID" value="QPS34679.1"/>
    <property type="molecule type" value="Genomic_DNA"/>
</dbReference>
<evidence type="ECO:0000256" key="1">
    <source>
        <dbReference type="SAM" id="Phobius"/>
    </source>
</evidence>
<reference evidence="2" key="2">
    <citation type="submission" date="2016-01" db="EMBL/GenBank/DDBJ databases">
        <authorList>
            <person name="Hong K.W."/>
        </authorList>
    </citation>
    <scope>NUCLEOTIDE SEQUENCE</scope>
    <source>
        <strain evidence="2">M40</strain>
    </source>
</reference>
<organism evidence="3 5">
    <name type="scientific">Brevibacterium casei</name>
    <dbReference type="NCBI Taxonomy" id="33889"/>
    <lineage>
        <taxon>Bacteria</taxon>
        <taxon>Bacillati</taxon>
        <taxon>Actinomycetota</taxon>
        <taxon>Actinomycetes</taxon>
        <taxon>Micrococcales</taxon>
        <taxon>Brevibacteriaceae</taxon>
        <taxon>Brevibacterium</taxon>
    </lineage>
</organism>
<keyword evidence="1" id="KW-0472">Membrane</keyword>
<feature type="transmembrane region" description="Helical" evidence="1">
    <location>
        <begin position="12"/>
        <end position="33"/>
    </location>
</feature>
<dbReference type="Proteomes" id="UP000594979">
    <property type="component" value="Chromosome"/>
</dbReference>